<evidence type="ECO:0000256" key="1">
    <source>
        <dbReference type="ARBA" id="ARBA00001974"/>
    </source>
</evidence>
<evidence type="ECO:0000313" key="7">
    <source>
        <dbReference type="Proteomes" id="UP001499988"/>
    </source>
</evidence>
<protein>
    <submittedName>
        <fullName evidence="6">NAD(P)/FAD-dependent oxidoreductase</fullName>
    </submittedName>
</protein>
<dbReference type="RefSeq" id="WP_425557330.1">
    <property type="nucleotide sequence ID" value="NZ_BAABJZ010000013.1"/>
</dbReference>
<comment type="caution">
    <text evidence="6">The sequence shown here is derived from an EMBL/GenBank/DDBJ whole genome shotgun (WGS) entry which is preliminary data.</text>
</comment>
<feature type="domain" description="RsdA/BaiN/AoA(So)-like Rossmann fold-like" evidence="4">
    <location>
        <begin position="4"/>
        <end position="397"/>
    </location>
</feature>
<dbReference type="PANTHER" id="PTHR42887">
    <property type="entry name" value="OS12G0638800 PROTEIN"/>
    <property type="match status" value="1"/>
</dbReference>
<accession>A0ABP9EJP8</accession>
<keyword evidence="7" id="KW-1185">Reference proteome</keyword>
<dbReference type="NCBIfam" id="TIGR00275">
    <property type="entry name" value="aminoacetone oxidase family FAD-binding enzyme"/>
    <property type="match status" value="1"/>
</dbReference>
<evidence type="ECO:0000313" key="6">
    <source>
        <dbReference type="EMBL" id="GAA4878511.1"/>
    </source>
</evidence>
<evidence type="ECO:0000256" key="2">
    <source>
        <dbReference type="ARBA" id="ARBA00022630"/>
    </source>
</evidence>
<dbReference type="PRINTS" id="PR00411">
    <property type="entry name" value="PNDRDTASEI"/>
</dbReference>
<evidence type="ECO:0000256" key="3">
    <source>
        <dbReference type="ARBA" id="ARBA00022827"/>
    </source>
</evidence>
<comment type="cofactor">
    <cofactor evidence="1">
        <name>FAD</name>
        <dbReference type="ChEBI" id="CHEBI:57692"/>
    </cofactor>
</comment>
<gene>
    <name evidence="6" type="ORF">GCM10023333_10160</name>
</gene>
<dbReference type="InterPro" id="IPR004792">
    <property type="entry name" value="BaiN-like"/>
</dbReference>
<dbReference type="EMBL" id="BAABJZ010000013">
    <property type="protein sequence ID" value="GAA4878511.1"/>
    <property type="molecule type" value="Genomic_DNA"/>
</dbReference>
<reference evidence="7" key="1">
    <citation type="journal article" date="2019" name="Int. J. Syst. Evol. Microbiol.">
        <title>The Global Catalogue of Microorganisms (GCM) 10K type strain sequencing project: providing services to taxonomists for standard genome sequencing and annotation.</title>
        <authorList>
            <consortium name="The Broad Institute Genomics Platform"/>
            <consortium name="The Broad Institute Genome Sequencing Center for Infectious Disease"/>
            <person name="Wu L."/>
            <person name="Ma J."/>
        </authorList>
    </citation>
    <scope>NUCLEOTIDE SEQUENCE [LARGE SCALE GENOMIC DNA]</scope>
    <source>
        <strain evidence="7">JCM 18401</strain>
    </source>
</reference>
<dbReference type="InterPro" id="IPR055178">
    <property type="entry name" value="RsdA/BaiN/AoA(So)-like_dom"/>
</dbReference>
<dbReference type="Proteomes" id="UP001499988">
    <property type="component" value="Unassembled WGS sequence"/>
</dbReference>
<dbReference type="InterPro" id="IPR023166">
    <property type="entry name" value="BaiN-like_dom_sf"/>
</dbReference>
<dbReference type="Gene3D" id="3.50.50.60">
    <property type="entry name" value="FAD/NAD(P)-binding domain"/>
    <property type="match status" value="1"/>
</dbReference>
<dbReference type="PANTHER" id="PTHR42887:SF2">
    <property type="entry name" value="OS12G0638800 PROTEIN"/>
    <property type="match status" value="1"/>
</dbReference>
<keyword evidence="2" id="KW-0285">Flavoprotein</keyword>
<keyword evidence="3" id="KW-0274">FAD</keyword>
<dbReference type="InterPro" id="IPR036188">
    <property type="entry name" value="FAD/NAD-bd_sf"/>
</dbReference>
<proteinExistence type="predicted"/>
<dbReference type="Gene3D" id="2.40.30.10">
    <property type="entry name" value="Translation factors"/>
    <property type="match status" value="1"/>
</dbReference>
<sequence>MKFDVVVIGAGAAGLMSAATAAARGRKVLVLDHAKQAGKKILISGGGRCNFTNMDVVPGNYLCGNPHFVKSALAQYSHWDFIGMVCRHGIAYHERDHGQLFCDDSAKEIVQMLLSECDQHGVQLRLRTEIQSVSHGEEGFSLATSLGRIQAESLIVATGGLSMPKLGATPYGYQLAEQFGLTVLPTRAGLVPLTLRPEDKQHFEPLSGISLTTSIQAGPRGKPSGPAFTEQMLITHRGVSGPAVLQASNYRGIGEPVCVDLLPSADVAELLAEAKSKSPKRQLLTVLSEWLPGRLAEALMARQAWSNEQIAQLSKAQISEIAQSLNAFELKPAGDEGYRTAEVTLGGIDTDQISSKTMECKTVSGLFFAGEVLDVTGWLGGYNFQWAWSSGYVAGQNA</sequence>
<dbReference type="Pfam" id="PF03486">
    <property type="entry name" value="HI0933_like"/>
    <property type="match status" value="1"/>
</dbReference>
<dbReference type="SUPFAM" id="SSF160996">
    <property type="entry name" value="HI0933 insert domain-like"/>
    <property type="match status" value="1"/>
</dbReference>
<organism evidence="6 7">
    <name type="scientific">Ferrimonas pelagia</name>
    <dbReference type="NCBI Taxonomy" id="1177826"/>
    <lineage>
        <taxon>Bacteria</taxon>
        <taxon>Pseudomonadati</taxon>
        <taxon>Pseudomonadota</taxon>
        <taxon>Gammaproteobacteria</taxon>
        <taxon>Alteromonadales</taxon>
        <taxon>Ferrimonadaceae</taxon>
        <taxon>Ferrimonas</taxon>
    </lineage>
</organism>
<dbReference type="SUPFAM" id="SSF51905">
    <property type="entry name" value="FAD/NAD(P)-binding domain"/>
    <property type="match status" value="1"/>
</dbReference>
<dbReference type="PRINTS" id="PR00368">
    <property type="entry name" value="FADPNR"/>
</dbReference>
<evidence type="ECO:0000259" key="4">
    <source>
        <dbReference type="Pfam" id="PF03486"/>
    </source>
</evidence>
<evidence type="ECO:0000259" key="5">
    <source>
        <dbReference type="Pfam" id="PF22780"/>
    </source>
</evidence>
<dbReference type="InterPro" id="IPR057661">
    <property type="entry name" value="RsdA/BaiN/AoA(So)_Rossmann"/>
</dbReference>
<feature type="domain" description="RsdA/BaiN/AoA(So)-like insert" evidence="5">
    <location>
        <begin position="187"/>
        <end position="343"/>
    </location>
</feature>
<dbReference type="Pfam" id="PF22780">
    <property type="entry name" value="HI0933_like_1st"/>
    <property type="match status" value="1"/>
</dbReference>
<dbReference type="Gene3D" id="1.10.8.260">
    <property type="entry name" value="HI0933 insert domain-like"/>
    <property type="match status" value="1"/>
</dbReference>
<name>A0ABP9EJP8_9GAMM</name>